<proteinExistence type="predicted"/>
<reference evidence="2 3" key="1">
    <citation type="journal article" date="2019" name="PLoS Negl. Trop. Dis.">
        <title>Revisiting the worldwide diversity of Leptospira species in the environment.</title>
        <authorList>
            <person name="Vincent A.T."/>
            <person name="Schiettekatte O."/>
            <person name="Bourhy P."/>
            <person name="Veyrier F.J."/>
            <person name="Picardeau M."/>
        </authorList>
    </citation>
    <scope>NUCLEOTIDE SEQUENCE [LARGE SCALE GENOMIC DNA]</scope>
    <source>
        <strain evidence="2 3">201800273</strain>
    </source>
</reference>
<feature type="region of interest" description="Disordered" evidence="1">
    <location>
        <begin position="227"/>
        <end position="264"/>
    </location>
</feature>
<organism evidence="2 3">
    <name type="scientific">Leptospira bouyouniensis</name>
    <dbReference type="NCBI Taxonomy" id="2484911"/>
    <lineage>
        <taxon>Bacteria</taxon>
        <taxon>Pseudomonadati</taxon>
        <taxon>Spirochaetota</taxon>
        <taxon>Spirochaetia</taxon>
        <taxon>Leptospirales</taxon>
        <taxon>Leptospiraceae</taxon>
        <taxon>Leptospira</taxon>
    </lineage>
</organism>
<dbReference type="InterPro" id="IPR016913">
    <property type="entry name" value="UCP029215"/>
</dbReference>
<evidence type="ECO:0000313" key="2">
    <source>
        <dbReference type="EMBL" id="TGL06490.1"/>
    </source>
</evidence>
<comment type="caution">
    <text evidence="2">The sequence shown here is derived from an EMBL/GenBank/DDBJ whole genome shotgun (WGS) entry which is preliminary data.</text>
</comment>
<dbReference type="EMBL" id="RQFT01000008">
    <property type="protein sequence ID" value="TGL06490.1"/>
    <property type="molecule type" value="Genomic_DNA"/>
</dbReference>
<dbReference type="Pfam" id="PF09979">
    <property type="entry name" value="DUF2213"/>
    <property type="match status" value="1"/>
</dbReference>
<name>A0A7I0IPJ1_9LEPT</name>
<sequence>MRTSPDAIRYDSATIELVSSTEKEQFLRFRVAFARAGVFPYYHLNGSIRREAKLPEDLFSEEAIASARGIPATDDHPPVTENQGLLTTANATRFAKGALGDSIEVGEGEILWGNETVWDEELKASLLRGEKLEVSVGSRCKIDDTPGEYKGQPYDVRQTNIRFNHVAHVTKGRAGSEVRAYLDHANPDLNIAIRIDSNDKENQRMKKPEFLAKAEAFLKSVGVKLDSADGATEDPTKQTQEPAVPTPQEPKKDEIPPAPTAAPMNNDSVLIKALQDQVKLLEETLNATRAILEQALSPATQDSIARRRLSLIDSVRSVDPEAKTDSLSERELKLLVVTKILPPAEGVKLDSFDDVKLDAHFQAAMELARTNAALRTGIKTSGNQTQANLDADQEIAKIKQDRLQLSHTREKV</sequence>
<evidence type="ECO:0000256" key="1">
    <source>
        <dbReference type="SAM" id="MobiDB-lite"/>
    </source>
</evidence>
<evidence type="ECO:0000313" key="3">
    <source>
        <dbReference type="Proteomes" id="UP000297641"/>
    </source>
</evidence>
<dbReference type="PIRSF" id="PIRSF029215">
    <property type="entry name" value="UCP029215"/>
    <property type="match status" value="1"/>
</dbReference>
<accession>A0A7I0IPJ1</accession>
<dbReference type="Proteomes" id="UP000297641">
    <property type="component" value="Unassembled WGS sequence"/>
</dbReference>
<dbReference type="RefSeq" id="WP_135770844.1">
    <property type="nucleotide sequence ID" value="NZ_RQFT01000008.1"/>
</dbReference>
<protein>
    <submittedName>
        <fullName evidence="2">DUF2213 domain-containing protein</fullName>
    </submittedName>
</protein>
<gene>
    <name evidence="2" type="ORF">EHQ43_08750</name>
</gene>
<dbReference type="AlphaFoldDB" id="A0A7I0IPJ1"/>